<protein>
    <submittedName>
        <fullName evidence="1">Uncharacterized protein</fullName>
    </submittedName>
</protein>
<accession>A0A6U1QLD8</accession>
<gene>
    <name evidence="1" type="ORF">FJAP1339_LOCUS12378</name>
    <name evidence="2" type="ORF">FJAP1339_LOCUS12386</name>
</gene>
<evidence type="ECO:0000313" key="1">
    <source>
        <dbReference type="EMBL" id="CAD9875494.1"/>
    </source>
</evidence>
<name>A0A6U1QLD8_9STRA</name>
<dbReference type="EMBL" id="HBHR01024058">
    <property type="protein sequence ID" value="CAD9875509.1"/>
    <property type="molecule type" value="Transcribed_RNA"/>
</dbReference>
<dbReference type="AlphaFoldDB" id="A0A6U1QLD8"/>
<proteinExistence type="predicted"/>
<sequence>MLLTRKQRWRRVRIRKKDHPADFDHYVNACTGTVFQWDSNMKKMQRITTWNAVPTAKQMVTSTRCQSYHFGDKRKRVGFDPTVKVVMIPSSHNFDVETIERMWWANSDYESFKENAHQIWKVYGTLDCVTEEEDEYLVSVETKDSLPRPCKHLKDMSRMDYGELDGLGMKNSEQSYGHDCKSRSSMLDGKIFNEVHKDFFMSSASRSAHWLKTLKHSASTSRLYCEKSSLGLGLEIHPRCFSWPGHLNNLGVLPEKN</sequence>
<organism evidence="1">
    <name type="scientific">Fibrocapsa japonica</name>
    <dbReference type="NCBI Taxonomy" id="94617"/>
    <lineage>
        <taxon>Eukaryota</taxon>
        <taxon>Sar</taxon>
        <taxon>Stramenopiles</taxon>
        <taxon>Ochrophyta</taxon>
        <taxon>Raphidophyceae</taxon>
        <taxon>Chattonellales</taxon>
        <taxon>Chattonellaceae</taxon>
        <taxon>Fibrocapsa</taxon>
    </lineage>
</organism>
<dbReference type="EMBL" id="HBHR01024046">
    <property type="protein sequence ID" value="CAD9875494.1"/>
    <property type="molecule type" value="Transcribed_RNA"/>
</dbReference>
<reference evidence="1" key="1">
    <citation type="submission" date="2021-01" db="EMBL/GenBank/DDBJ databases">
        <authorList>
            <person name="Corre E."/>
            <person name="Pelletier E."/>
            <person name="Niang G."/>
            <person name="Scheremetjew M."/>
            <person name="Finn R."/>
            <person name="Kale V."/>
            <person name="Holt S."/>
            <person name="Cochrane G."/>
            <person name="Meng A."/>
            <person name="Brown T."/>
            <person name="Cohen L."/>
        </authorList>
    </citation>
    <scope>NUCLEOTIDE SEQUENCE</scope>
    <source>
        <strain evidence="1">CCMP1661</strain>
    </source>
</reference>
<evidence type="ECO:0000313" key="2">
    <source>
        <dbReference type="EMBL" id="CAD9875509.1"/>
    </source>
</evidence>